<dbReference type="AlphaFoldDB" id="A0A6P6A7N5"/>
<feature type="domain" description="Pectinesterase inhibitor" evidence="5">
    <location>
        <begin position="24"/>
        <end position="168"/>
    </location>
</feature>
<dbReference type="GO" id="GO:0004857">
    <property type="term" value="F:enzyme inhibitor activity"/>
    <property type="evidence" value="ECO:0007669"/>
    <property type="project" value="InterPro"/>
</dbReference>
<dbReference type="PANTHER" id="PTHR36710">
    <property type="entry name" value="PECTINESTERASE INHIBITOR-LIKE"/>
    <property type="match status" value="1"/>
</dbReference>
<sequence>MSKIISIVIIQAVISFTFFPLSYSDNNLIETTCKKTPFFDLCVSTLKSDPRSSTADVAGLALIAADSVKAKALATLNQVTGLIKSATDPKLLKALNHCFDSYNNILQVDIAAAIQAIVKRDSKFAVNSATDAANKAQGCDNGFANPPKSPISNGNKAVHDLSVVLESIAKLF</sequence>
<evidence type="ECO:0000256" key="3">
    <source>
        <dbReference type="ARBA" id="ARBA00038471"/>
    </source>
</evidence>
<dbReference type="CDD" id="cd15796">
    <property type="entry name" value="CIF_like"/>
    <property type="match status" value="1"/>
</dbReference>
<dbReference type="Proteomes" id="UP000515121">
    <property type="component" value="Unplaced"/>
</dbReference>
<evidence type="ECO:0000313" key="6">
    <source>
        <dbReference type="Proteomes" id="UP000515121"/>
    </source>
</evidence>
<keyword evidence="1 4" id="KW-0732">Signal</keyword>
<dbReference type="InterPro" id="IPR035513">
    <property type="entry name" value="Invertase/methylesterase_inhib"/>
</dbReference>
<protein>
    <submittedName>
        <fullName evidence="7">Cell wall / vacuolar inhibitor of fructosidase 1-like</fullName>
    </submittedName>
</protein>
<dbReference type="PANTHER" id="PTHR36710:SF13">
    <property type="entry name" value="PUTATIVE-RELATED"/>
    <property type="match status" value="1"/>
</dbReference>
<reference evidence="7" key="1">
    <citation type="submission" date="2025-08" db="UniProtKB">
        <authorList>
            <consortium name="RefSeq"/>
        </authorList>
    </citation>
    <scope>IDENTIFICATION</scope>
    <source>
        <tissue evidence="7">Fruit stalk</tissue>
    </source>
</reference>
<dbReference type="Gene3D" id="1.20.140.40">
    <property type="entry name" value="Invertase/pectin methylesterase inhibitor family protein"/>
    <property type="match status" value="1"/>
</dbReference>
<dbReference type="KEGG" id="dzi:111307179"/>
<name>A0A6P6A7N5_DURZI</name>
<keyword evidence="6" id="KW-1185">Reference proteome</keyword>
<dbReference type="NCBIfam" id="TIGR01614">
    <property type="entry name" value="PME_inhib"/>
    <property type="match status" value="1"/>
</dbReference>
<evidence type="ECO:0000256" key="4">
    <source>
        <dbReference type="SAM" id="SignalP"/>
    </source>
</evidence>
<accession>A0A6P6A7N5</accession>
<dbReference type="Pfam" id="PF04043">
    <property type="entry name" value="PMEI"/>
    <property type="match status" value="1"/>
</dbReference>
<dbReference type="InterPro" id="IPR052421">
    <property type="entry name" value="PCW_Enzyme_Inhibitor"/>
</dbReference>
<dbReference type="SMART" id="SM00856">
    <property type="entry name" value="PMEI"/>
    <property type="match status" value="1"/>
</dbReference>
<dbReference type="InterPro" id="IPR006501">
    <property type="entry name" value="Pectinesterase_inhib_dom"/>
</dbReference>
<comment type="similarity">
    <text evidence="3">Belongs to the PMEI family.</text>
</comment>
<dbReference type="RefSeq" id="XP_022760929.1">
    <property type="nucleotide sequence ID" value="XM_022905194.1"/>
</dbReference>
<organism evidence="6 7">
    <name type="scientific">Durio zibethinus</name>
    <name type="common">Durian</name>
    <dbReference type="NCBI Taxonomy" id="66656"/>
    <lineage>
        <taxon>Eukaryota</taxon>
        <taxon>Viridiplantae</taxon>
        <taxon>Streptophyta</taxon>
        <taxon>Embryophyta</taxon>
        <taxon>Tracheophyta</taxon>
        <taxon>Spermatophyta</taxon>
        <taxon>Magnoliopsida</taxon>
        <taxon>eudicotyledons</taxon>
        <taxon>Gunneridae</taxon>
        <taxon>Pentapetalae</taxon>
        <taxon>rosids</taxon>
        <taxon>malvids</taxon>
        <taxon>Malvales</taxon>
        <taxon>Malvaceae</taxon>
        <taxon>Helicteroideae</taxon>
        <taxon>Durio</taxon>
    </lineage>
</organism>
<evidence type="ECO:0000259" key="5">
    <source>
        <dbReference type="SMART" id="SM00856"/>
    </source>
</evidence>
<dbReference type="InterPro" id="IPR034087">
    <property type="entry name" value="C/VIF1"/>
</dbReference>
<evidence type="ECO:0000313" key="7">
    <source>
        <dbReference type="RefSeq" id="XP_022760929.1"/>
    </source>
</evidence>
<feature type="signal peptide" evidence="4">
    <location>
        <begin position="1"/>
        <end position="24"/>
    </location>
</feature>
<gene>
    <name evidence="7" type="primary">LOC111307179</name>
</gene>
<dbReference type="OrthoDB" id="1918674at2759"/>
<dbReference type="FunFam" id="1.20.140.40:FF:000009">
    <property type="entry name" value="Invertase/pectin methylesterase inhibitor family protein"/>
    <property type="match status" value="1"/>
</dbReference>
<evidence type="ECO:0000256" key="2">
    <source>
        <dbReference type="ARBA" id="ARBA00023157"/>
    </source>
</evidence>
<proteinExistence type="inferred from homology"/>
<dbReference type="GeneID" id="111307179"/>
<evidence type="ECO:0000256" key="1">
    <source>
        <dbReference type="ARBA" id="ARBA00022729"/>
    </source>
</evidence>
<dbReference type="SUPFAM" id="SSF101148">
    <property type="entry name" value="Plant invertase/pectin methylesterase inhibitor"/>
    <property type="match status" value="1"/>
</dbReference>
<feature type="chain" id="PRO_5027709818" evidence="4">
    <location>
        <begin position="25"/>
        <end position="172"/>
    </location>
</feature>
<keyword evidence="2" id="KW-1015">Disulfide bond</keyword>